<evidence type="ECO:0000256" key="5">
    <source>
        <dbReference type="ARBA" id="ARBA00022989"/>
    </source>
</evidence>
<keyword evidence="1" id="KW-1003">Cell membrane</keyword>
<sequence>MAPLCFLTLLGKYSAKTYVLLAMATQGGFNLKKALGLKASLIGSLLDYSKGAFPLYYIIKHYQLTEYQIAIIAIAPLLGHMFSPFLKFKGGKGVSVSFGIWTALTNFVVALFFAAMVVVFILIFHKNYEESPEYNAIRINIAFLATGILVFIYFKSLFLVWSINALLLLFAHRIELFSAFESFAFRFRNP</sequence>
<dbReference type="Proteomes" id="UP000237040">
    <property type="component" value="Unassembled WGS sequence"/>
</dbReference>
<dbReference type="GO" id="GO:0008654">
    <property type="term" value="P:phospholipid biosynthetic process"/>
    <property type="evidence" value="ECO:0007669"/>
    <property type="project" value="UniProtKB-KW"/>
</dbReference>
<keyword evidence="4 10" id="KW-0812">Transmembrane</keyword>
<evidence type="ECO:0000256" key="2">
    <source>
        <dbReference type="ARBA" id="ARBA00022516"/>
    </source>
</evidence>
<evidence type="ECO:0000256" key="10">
    <source>
        <dbReference type="SAM" id="Phobius"/>
    </source>
</evidence>
<keyword evidence="2" id="KW-0444">Lipid biosynthesis</keyword>
<feature type="transmembrane region" description="Helical" evidence="10">
    <location>
        <begin position="67"/>
        <end position="86"/>
    </location>
</feature>
<feature type="transmembrane region" description="Helical" evidence="10">
    <location>
        <begin position="98"/>
        <end position="124"/>
    </location>
</feature>
<accession>A0A2J6WFQ9</accession>
<evidence type="ECO:0000313" key="12">
    <source>
        <dbReference type="Proteomes" id="UP000237040"/>
    </source>
</evidence>
<evidence type="ECO:0000256" key="7">
    <source>
        <dbReference type="ARBA" id="ARBA00023136"/>
    </source>
</evidence>
<dbReference type="EMBL" id="PNIL01000013">
    <property type="protein sequence ID" value="PMP68596.1"/>
    <property type="molecule type" value="Genomic_DNA"/>
</dbReference>
<evidence type="ECO:0000256" key="1">
    <source>
        <dbReference type="ARBA" id="ARBA00022475"/>
    </source>
</evidence>
<gene>
    <name evidence="11" type="ORF">C0189_00810</name>
</gene>
<evidence type="ECO:0000256" key="9">
    <source>
        <dbReference type="ARBA" id="ARBA00023264"/>
    </source>
</evidence>
<evidence type="ECO:0000256" key="3">
    <source>
        <dbReference type="ARBA" id="ARBA00022679"/>
    </source>
</evidence>
<dbReference type="SMART" id="SM01207">
    <property type="entry name" value="G3P_acyltransf"/>
    <property type="match status" value="1"/>
</dbReference>
<dbReference type="GO" id="GO:0043772">
    <property type="term" value="F:acyl-phosphate glycerol-3-phosphate acyltransferase activity"/>
    <property type="evidence" value="ECO:0007669"/>
    <property type="project" value="InterPro"/>
</dbReference>
<evidence type="ECO:0000256" key="8">
    <source>
        <dbReference type="ARBA" id="ARBA00023209"/>
    </source>
</evidence>
<evidence type="ECO:0000256" key="6">
    <source>
        <dbReference type="ARBA" id="ARBA00023098"/>
    </source>
</evidence>
<proteinExistence type="predicted"/>
<dbReference type="Pfam" id="PF02660">
    <property type="entry name" value="G3P_acyltransf"/>
    <property type="match status" value="1"/>
</dbReference>
<dbReference type="PANTHER" id="PTHR30309:SF1">
    <property type="entry name" value="GLYCEROL-3-PHOSPHATE ACYLTRANSFERASE 1"/>
    <property type="match status" value="1"/>
</dbReference>
<dbReference type="AlphaFoldDB" id="A0A2J6WFQ9"/>
<keyword evidence="7 10" id="KW-0472">Membrane</keyword>
<evidence type="ECO:0000256" key="4">
    <source>
        <dbReference type="ARBA" id="ARBA00022692"/>
    </source>
</evidence>
<protein>
    <recommendedName>
        <fullName evidence="13">Glycerol-3-phosphate acyltransferase</fullName>
    </recommendedName>
</protein>
<organism evidence="11 12">
    <name type="scientific">Caldisericum exile</name>
    <dbReference type="NCBI Taxonomy" id="693075"/>
    <lineage>
        <taxon>Bacteria</taxon>
        <taxon>Pseudomonadati</taxon>
        <taxon>Caldisericota/Cryosericota group</taxon>
        <taxon>Caldisericota</taxon>
        <taxon>Caldisericia</taxon>
        <taxon>Caldisericales</taxon>
        <taxon>Caldisericaceae</taxon>
        <taxon>Caldisericum</taxon>
    </lineage>
</organism>
<keyword evidence="5 10" id="KW-1133">Transmembrane helix</keyword>
<keyword evidence="8" id="KW-0594">Phospholipid biosynthesis</keyword>
<keyword evidence="3" id="KW-0808">Transferase</keyword>
<dbReference type="PANTHER" id="PTHR30309">
    <property type="entry name" value="INNER MEMBRANE PROTEIN YGIH"/>
    <property type="match status" value="1"/>
</dbReference>
<dbReference type="InterPro" id="IPR003811">
    <property type="entry name" value="G3P_acylTferase_PlsY"/>
</dbReference>
<keyword evidence="6" id="KW-0443">Lipid metabolism</keyword>
<dbReference type="GO" id="GO:0005886">
    <property type="term" value="C:plasma membrane"/>
    <property type="evidence" value="ECO:0007669"/>
    <property type="project" value="InterPro"/>
</dbReference>
<comment type="caution">
    <text evidence="11">The sequence shown here is derived from an EMBL/GenBank/DDBJ whole genome shotgun (WGS) entry which is preliminary data.</text>
</comment>
<keyword evidence="9" id="KW-1208">Phospholipid metabolism</keyword>
<feature type="transmembrane region" description="Helical" evidence="10">
    <location>
        <begin position="160"/>
        <end position="180"/>
    </location>
</feature>
<evidence type="ECO:0008006" key="13">
    <source>
        <dbReference type="Google" id="ProtNLM"/>
    </source>
</evidence>
<reference evidence="11 12" key="1">
    <citation type="submission" date="2018-01" db="EMBL/GenBank/DDBJ databases">
        <title>Metagenomic assembled genomes from two thermal pools in the Uzon Caldera, Kamchatka, Russia.</title>
        <authorList>
            <person name="Wilkins L."/>
            <person name="Ettinger C."/>
        </authorList>
    </citation>
    <scope>NUCLEOTIDE SEQUENCE [LARGE SCALE GENOMIC DNA]</scope>
    <source>
        <strain evidence="11">ZAV-07</strain>
    </source>
</reference>
<feature type="transmembrane region" description="Helical" evidence="10">
    <location>
        <begin position="136"/>
        <end position="154"/>
    </location>
</feature>
<evidence type="ECO:0000313" key="11">
    <source>
        <dbReference type="EMBL" id="PMP68596.1"/>
    </source>
</evidence>
<name>A0A2J6WFQ9_9BACT</name>